<keyword evidence="1" id="KW-0472">Membrane</keyword>
<keyword evidence="1" id="KW-1133">Transmembrane helix</keyword>
<gene>
    <name evidence="2" type="ORF">PY02345</name>
</gene>
<evidence type="ECO:0000313" key="2">
    <source>
        <dbReference type="EMBL" id="EAA21783.1"/>
    </source>
</evidence>
<keyword evidence="3" id="KW-1185">Reference proteome</keyword>
<organism evidence="2 3">
    <name type="scientific">Plasmodium yoelii yoelii</name>
    <dbReference type="NCBI Taxonomy" id="73239"/>
    <lineage>
        <taxon>Eukaryota</taxon>
        <taxon>Sar</taxon>
        <taxon>Alveolata</taxon>
        <taxon>Apicomplexa</taxon>
        <taxon>Aconoidasida</taxon>
        <taxon>Haemosporida</taxon>
        <taxon>Plasmodiidae</taxon>
        <taxon>Plasmodium</taxon>
        <taxon>Plasmodium (Vinckeia)</taxon>
    </lineage>
</organism>
<reference evidence="2 3" key="1">
    <citation type="journal article" date="2002" name="Nature">
        <title>Genome sequence and comparative analysis of the model rodent malaria parasite Plasmodium yoelii yoelii.</title>
        <authorList>
            <person name="Carlton J.M."/>
            <person name="Angiuoli S.V."/>
            <person name="Suh B.B."/>
            <person name="Kooij T.W."/>
            <person name="Pertea M."/>
            <person name="Silva J.C."/>
            <person name="Ermolaeva M.D."/>
            <person name="Allen J.E."/>
            <person name="Selengut J.D."/>
            <person name="Koo H.L."/>
            <person name="Peterson J.D."/>
            <person name="Pop M."/>
            <person name="Kosack D.S."/>
            <person name="Shumway M.F."/>
            <person name="Bidwell S.L."/>
            <person name="Shallom S.J."/>
            <person name="van Aken S.E."/>
            <person name="Riedmuller S.B."/>
            <person name="Feldblyum T.V."/>
            <person name="Cho J.K."/>
            <person name="Quackenbush J."/>
            <person name="Sedegah M."/>
            <person name="Shoaibi A."/>
            <person name="Cummings L.M."/>
            <person name="Florens L."/>
            <person name="Yates J.R."/>
            <person name="Raine J.D."/>
            <person name="Sinden R.E."/>
            <person name="Harris M.A."/>
            <person name="Cunningham D.A."/>
            <person name="Preiser P.R."/>
            <person name="Bergman L.W."/>
            <person name="Vaidya A.B."/>
            <person name="van Lin L.H."/>
            <person name="Janse C.J."/>
            <person name="Waters A.P."/>
            <person name="Smith H.O."/>
            <person name="White O.R."/>
            <person name="Salzberg S.L."/>
            <person name="Venter J.C."/>
            <person name="Fraser C.M."/>
            <person name="Hoffman S.L."/>
            <person name="Gardner M.J."/>
            <person name="Carucci D.J."/>
        </authorList>
    </citation>
    <scope>NUCLEOTIDE SEQUENCE [LARGE SCALE GENOMIC DNA]</scope>
    <source>
        <strain evidence="2 3">17XNL</strain>
    </source>
</reference>
<accession>Q7RM43</accession>
<dbReference type="EMBL" id="AABL01000640">
    <property type="protein sequence ID" value="EAA21783.1"/>
    <property type="molecule type" value="Genomic_DNA"/>
</dbReference>
<dbReference type="AlphaFoldDB" id="Q7RM43"/>
<evidence type="ECO:0000256" key="1">
    <source>
        <dbReference type="SAM" id="Phobius"/>
    </source>
</evidence>
<dbReference type="PaxDb" id="73239-Q7RM43"/>
<keyword evidence="1" id="KW-0812">Transmembrane</keyword>
<sequence>MKVNKIVDFFFFFFFFFFSFLFQPRDSLVKVYASENALNKTSGGT</sequence>
<evidence type="ECO:0000313" key="3">
    <source>
        <dbReference type="Proteomes" id="UP000008553"/>
    </source>
</evidence>
<feature type="transmembrane region" description="Helical" evidence="1">
    <location>
        <begin position="6"/>
        <end position="22"/>
    </location>
</feature>
<dbReference type="InParanoid" id="Q7RM43"/>
<comment type="caution">
    <text evidence="2">The sequence shown here is derived from an EMBL/GenBank/DDBJ whole genome shotgun (WGS) entry which is preliminary data.</text>
</comment>
<protein>
    <submittedName>
        <fullName evidence="2">Uncharacterized protein</fullName>
    </submittedName>
</protein>
<dbReference type="Proteomes" id="UP000008553">
    <property type="component" value="Unassembled WGS sequence"/>
</dbReference>
<proteinExistence type="predicted"/>
<name>Q7RM43_PLAYO</name>